<dbReference type="Proteomes" id="UP000593572">
    <property type="component" value="Unassembled WGS sequence"/>
</dbReference>
<evidence type="ECO:0000313" key="2">
    <source>
        <dbReference type="EMBL" id="MBA0572139.1"/>
    </source>
</evidence>
<reference evidence="2 3" key="1">
    <citation type="journal article" date="2019" name="Genome Biol. Evol.">
        <title>Insights into the evolution of the New World diploid cottons (Gossypium, subgenus Houzingenia) based on genome sequencing.</title>
        <authorList>
            <person name="Grover C.E."/>
            <person name="Arick M.A. 2nd"/>
            <person name="Thrash A."/>
            <person name="Conover J.L."/>
            <person name="Sanders W.S."/>
            <person name="Peterson D.G."/>
            <person name="Frelichowski J.E."/>
            <person name="Scheffler J.A."/>
            <person name="Scheffler B.E."/>
            <person name="Wendel J.F."/>
        </authorList>
    </citation>
    <scope>NUCLEOTIDE SEQUENCE [LARGE SCALE GENOMIC DNA]</scope>
    <source>
        <strain evidence="2">157</strain>
        <tissue evidence="2">Leaf</tissue>
    </source>
</reference>
<accession>A0A7J8N5A9</accession>
<feature type="signal peptide" evidence="1">
    <location>
        <begin position="1"/>
        <end position="23"/>
    </location>
</feature>
<organism evidence="2 3">
    <name type="scientific">Gossypium lobatum</name>
    <dbReference type="NCBI Taxonomy" id="34289"/>
    <lineage>
        <taxon>Eukaryota</taxon>
        <taxon>Viridiplantae</taxon>
        <taxon>Streptophyta</taxon>
        <taxon>Embryophyta</taxon>
        <taxon>Tracheophyta</taxon>
        <taxon>Spermatophyta</taxon>
        <taxon>Magnoliopsida</taxon>
        <taxon>eudicotyledons</taxon>
        <taxon>Gunneridae</taxon>
        <taxon>Pentapetalae</taxon>
        <taxon>rosids</taxon>
        <taxon>malvids</taxon>
        <taxon>Malvales</taxon>
        <taxon>Malvaceae</taxon>
        <taxon>Malvoideae</taxon>
        <taxon>Gossypium</taxon>
    </lineage>
</organism>
<evidence type="ECO:0000313" key="3">
    <source>
        <dbReference type="Proteomes" id="UP000593572"/>
    </source>
</evidence>
<proteinExistence type="predicted"/>
<keyword evidence="1" id="KW-0732">Signal</keyword>
<feature type="chain" id="PRO_5029853892" evidence="1">
    <location>
        <begin position="24"/>
        <end position="33"/>
    </location>
</feature>
<dbReference type="EMBL" id="JABEZX010000012">
    <property type="protein sequence ID" value="MBA0572139.1"/>
    <property type="molecule type" value="Genomic_DNA"/>
</dbReference>
<name>A0A7J8N5A9_9ROSI</name>
<gene>
    <name evidence="2" type="ORF">Golob_002500</name>
</gene>
<sequence>MLIGRMLMKLIWLMLDVFQMVRGMRSCKLLGIS</sequence>
<keyword evidence="3" id="KW-1185">Reference proteome</keyword>
<protein>
    <submittedName>
        <fullName evidence="2">Uncharacterized protein</fullName>
    </submittedName>
</protein>
<dbReference type="AlphaFoldDB" id="A0A7J8N5A9"/>
<comment type="caution">
    <text evidence="2">The sequence shown here is derived from an EMBL/GenBank/DDBJ whole genome shotgun (WGS) entry which is preliminary data.</text>
</comment>
<evidence type="ECO:0000256" key="1">
    <source>
        <dbReference type="SAM" id="SignalP"/>
    </source>
</evidence>